<evidence type="ECO:0000256" key="6">
    <source>
        <dbReference type="ARBA" id="ARBA00022953"/>
    </source>
</evidence>
<dbReference type="PROSITE" id="PS50522">
    <property type="entry name" value="RDRP_PHAGE"/>
    <property type="match status" value="1"/>
</dbReference>
<keyword evidence="9" id="KW-0479">Metal-binding</keyword>
<protein>
    <recommendedName>
        <fullName evidence="1">RNA-directed RNA polymerase</fullName>
        <ecNumber evidence="1">2.7.7.48</ecNumber>
    </recommendedName>
    <alternativeName>
        <fullName evidence="7">RNA replicase beta chain</fullName>
    </alternativeName>
</protein>
<comment type="cofactor">
    <cofactor evidence="9">
        <name>Mg(2+)</name>
        <dbReference type="ChEBI" id="CHEBI:18420"/>
    </cofactor>
    <text evidence="9">Binds 2 Mg(2+) per subunit.</text>
</comment>
<evidence type="ECO:0000256" key="8">
    <source>
        <dbReference type="ARBA" id="ARBA00048744"/>
    </source>
</evidence>
<comment type="catalytic activity">
    <reaction evidence="8">
        <text>RNA(n) + a ribonucleoside 5'-triphosphate = RNA(n+1) + diphosphate</text>
        <dbReference type="Rhea" id="RHEA:21248"/>
        <dbReference type="Rhea" id="RHEA-COMP:14527"/>
        <dbReference type="Rhea" id="RHEA-COMP:17342"/>
        <dbReference type="ChEBI" id="CHEBI:33019"/>
        <dbReference type="ChEBI" id="CHEBI:61557"/>
        <dbReference type="ChEBI" id="CHEBI:140395"/>
        <dbReference type="EC" id="2.7.7.48"/>
    </reaction>
</comment>
<dbReference type="EMBL" id="MN032936">
    <property type="protein sequence ID" value="QDH86800.1"/>
    <property type="molecule type" value="Genomic_RNA"/>
</dbReference>
<gene>
    <name evidence="11" type="ORF">H1Bulk28FD35_000006</name>
</gene>
<feature type="binding site" evidence="9">
    <location>
        <position position="314"/>
    </location>
    <ligand>
        <name>Mg(2+)</name>
        <dbReference type="ChEBI" id="CHEBI:18420"/>
        <label>2</label>
    </ligand>
</feature>
<evidence type="ECO:0000256" key="9">
    <source>
        <dbReference type="PIRSR" id="PIRSR605093-1"/>
    </source>
</evidence>
<proteinExistence type="predicted"/>
<evidence type="ECO:0000259" key="10">
    <source>
        <dbReference type="PROSITE" id="PS50522"/>
    </source>
</evidence>
<evidence type="ECO:0000313" key="11">
    <source>
        <dbReference type="EMBL" id="QDH86800.1"/>
    </source>
</evidence>
<dbReference type="InterPro" id="IPR007096">
    <property type="entry name" value="RNA-dir_Rpol_cat_phage"/>
</dbReference>
<keyword evidence="2 11" id="KW-0696">RNA-directed RNA polymerase</keyword>
<evidence type="ECO:0000256" key="7">
    <source>
        <dbReference type="ARBA" id="ARBA00030248"/>
    </source>
</evidence>
<sequence>MKSLMSLWSRLAEESASQCCTSAHQDINTALVRIEHEGWSFMTITLPDLGKSFQRWLDQGKVAIHPAFRNERGGSFPLFLGGFFSRVFDRSSGLLLDDPCTDSIKAIRQLTLFFGKIELECSPARKLASVANYVKCEQEVRLFDNELSKSDLREFVRMSNMLYGRIFAKVDRDVYLGRYVPRHGPGSTADGLKGNQKFIQTVWTERLEKSGLAAGENLLPNWRYYDQLAGVDFLEPGAEVPVQVTLVPKTLKTPRVIAMEPTCMQYMQQAILQRLLTYLGQDDFLARVIGFDDQVPNQELARRGSIDNRTATLDLSDASDRVSNQLVRAMLHAWPHLSGAVDATRSRRAELPLGEVKQIRLAKFASMGSALCFPFEAMVFTTLIFMGIQRSLNTSLCRSDLHGYSDSVRVFGDDLIVPKDHVLTVVNLLEHFGARVGADKSFWTGKFRESCGREYFNGHDVSITRVRQEFPTQRQDVSEVISLVSLRNQLYLSGYWKTASWLDGILGKLLTHFPTIQPTSPLLGRVSFLAEDTSVFSGERLHPRLQSPVVKGFVVKAKPPRDPLDGTGALLKCLLKLDNGDSLRNLEGSCHRPSISVDGLAAIEGLSRGRPPVDSSKHLERFGRANTLSMKIGWRSPL</sequence>
<dbReference type="InterPro" id="IPR005093">
    <property type="entry name" value="RNArep_beta"/>
</dbReference>
<dbReference type="GO" id="GO:0046872">
    <property type="term" value="F:metal ion binding"/>
    <property type="evidence" value="ECO:0007669"/>
    <property type="project" value="UniProtKB-KW"/>
</dbReference>
<evidence type="ECO:0000256" key="2">
    <source>
        <dbReference type="ARBA" id="ARBA00022484"/>
    </source>
</evidence>
<feature type="domain" description="RdRp catalytic" evidence="10">
    <location>
        <begin position="299"/>
        <end position="445"/>
    </location>
</feature>
<evidence type="ECO:0000256" key="3">
    <source>
        <dbReference type="ARBA" id="ARBA00022679"/>
    </source>
</evidence>
<evidence type="ECO:0000256" key="1">
    <source>
        <dbReference type="ARBA" id="ARBA00012494"/>
    </source>
</evidence>
<keyword evidence="5" id="KW-0547">Nucleotide-binding</keyword>
<dbReference type="GO" id="GO:0039694">
    <property type="term" value="P:viral RNA genome replication"/>
    <property type="evidence" value="ECO:0007669"/>
    <property type="project" value="InterPro"/>
</dbReference>
<dbReference type="GO" id="GO:0003968">
    <property type="term" value="F:RNA-directed RNA polymerase activity"/>
    <property type="evidence" value="ECO:0007669"/>
    <property type="project" value="UniProtKB-KW"/>
</dbReference>
<dbReference type="EC" id="2.7.7.48" evidence="1"/>
<evidence type="ECO:0000256" key="5">
    <source>
        <dbReference type="ARBA" id="ARBA00022741"/>
    </source>
</evidence>
<reference evidence="11" key="1">
    <citation type="submission" date="2019-05" db="EMBL/GenBank/DDBJ databases">
        <title>Metatranscriptomic reconstruction reveals RNA viruses with the potential to shape carbon cycling in soil.</title>
        <authorList>
            <person name="Starr E.P."/>
            <person name="Nuccio E."/>
            <person name="Pett-Ridge J."/>
            <person name="Banfield J.F."/>
            <person name="Firestone M.K."/>
        </authorList>
    </citation>
    <scope>NUCLEOTIDE SEQUENCE</scope>
    <source>
        <strain evidence="11">H1_Bulk_28_FD_scaffold_35</strain>
    </source>
</reference>
<accession>A0A514CZK8</accession>
<organism evidence="11">
    <name type="scientific">Leviviridae sp</name>
    <dbReference type="NCBI Taxonomy" id="2027243"/>
    <lineage>
        <taxon>Viruses</taxon>
        <taxon>Riboviria</taxon>
        <taxon>Orthornavirae</taxon>
        <taxon>Lenarviricota</taxon>
        <taxon>Leviviricetes</taxon>
        <taxon>Norzivirales</taxon>
        <taxon>Fiersviridae</taxon>
    </lineage>
</organism>
<dbReference type="Pfam" id="PF03431">
    <property type="entry name" value="RNA_replicase_B"/>
    <property type="match status" value="1"/>
</dbReference>
<feature type="binding site" evidence="9">
    <location>
        <position position="413"/>
    </location>
    <ligand>
        <name>Mg(2+)</name>
        <dbReference type="ChEBI" id="CHEBI:18420"/>
        <label>2</label>
    </ligand>
</feature>
<keyword evidence="4" id="KW-0548">Nucleotidyltransferase</keyword>
<keyword evidence="6" id="KW-0693">Viral RNA replication</keyword>
<evidence type="ECO:0000256" key="4">
    <source>
        <dbReference type="ARBA" id="ARBA00022695"/>
    </source>
</evidence>
<keyword evidence="9" id="KW-0460">Magnesium</keyword>
<keyword evidence="3" id="KW-0808">Transferase</keyword>
<name>A0A514CZK8_9VIRU</name>
<feature type="binding site" evidence="9">
    <location>
        <position position="414"/>
    </location>
    <ligand>
        <name>Mg(2+)</name>
        <dbReference type="ChEBI" id="CHEBI:18420"/>
        <label>2</label>
    </ligand>
</feature>
<dbReference type="GO" id="GO:0000166">
    <property type="term" value="F:nucleotide binding"/>
    <property type="evidence" value="ECO:0007669"/>
    <property type="project" value="UniProtKB-KW"/>
</dbReference>